<feature type="transmembrane region" description="Helical" evidence="1">
    <location>
        <begin position="18"/>
        <end position="37"/>
    </location>
</feature>
<evidence type="ECO:0000313" key="2">
    <source>
        <dbReference type="EMBL" id="RDW11702.1"/>
    </source>
</evidence>
<sequence length="47" mass="5025">MLAVLIAARLLGWPQWRGWAAVAGLWLAAIAVLALSPESAAARLSRR</sequence>
<accession>A0A3D8P7V4</accession>
<evidence type="ECO:0000313" key="3">
    <source>
        <dbReference type="Proteomes" id="UP000256679"/>
    </source>
</evidence>
<organism evidence="2 3">
    <name type="scientific">Paracoccus thiocyanatus</name>
    <dbReference type="NCBI Taxonomy" id="34006"/>
    <lineage>
        <taxon>Bacteria</taxon>
        <taxon>Pseudomonadati</taxon>
        <taxon>Pseudomonadota</taxon>
        <taxon>Alphaproteobacteria</taxon>
        <taxon>Rhodobacterales</taxon>
        <taxon>Paracoccaceae</taxon>
        <taxon>Paracoccus</taxon>
    </lineage>
</organism>
<proteinExistence type="predicted"/>
<keyword evidence="3" id="KW-1185">Reference proteome</keyword>
<gene>
    <name evidence="2" type="ORF">DIE28_17965</name>
</gene>
<name>A0A3D8P7V4_9RHOB</name>
<keyword evidence="1" id="KW-0472">Membrane</keyword>
<dbReference type="EMBL" id="QFCQ01000233">
    <property type="protein sequence ID" value="RDW11702.1"/>
    <property type="molecule type" value="Genomic_DNA"/>
</dbReference>
<feature type="non-terminal residue" evidence="2">
    <location>
        <position position="47"/>
    </location>
</feature>
<dbReference type="Proteomes" id="UP000256679">
    <property type="component" value="Unassembled WGS sequence"/>
</dbReference>
<comment type="caution">
    <text evidence="2">The sequence shown here is derived from an EMBL/GenBank/DDBJ whole genome shotgun (WGS) entry which is preliminary data.</text>
</comment>
<dbReference type="AlphaFoldDB" id="A0A3D8P7V4"/>
<reference evidence="2 3" key="1">
    <citation type="submission" date="2018-05" db="EMBL/GenBank/DDBJ databases">
        <title>Whole genome sequencing of Paracoccus thiocyanatus SST.</title>
        <authorList>
            <person name="Ghosh W."/>
            <person name="Rameez M.J."/>
            <person name="Roy C."/>
        </authorList>
    </citation>
    <scope>NUCLEOTIDE SEQUENCE [LARGE SCALE GENOMIC DNA]</scope>
    <source>
        <strain evidence="2 3">SST</strain>
    </source>
</reference>
<keyword evidence="1" id="KW-1133">Transmembrane helix</keyword>
<protein>
    <submittedName>
        <fullName evidence="2">Molybdopterin biosynthesis protein</fullName>
    </submittedName>
</protein>
<keyword evidence="1" id="KW-0812">Transmembrane</keyword>
<evidence type="ECO:0000256" key="1">
    <source>
        <dbReference type="SAM" id="Phobius"/>
    </source>
</evidence>